<evidence type="ECO:0000256" key="4">
    <source>
        <dbReference type="ARBA" id="ARBA00023002"/>
    </source>
</evidence>
<dbReference type="Gene3D" id="3.90.700.10">
    <property type="entry name" value="Succinate dehydrogenase/fumarate reductase flavoprotein, catalytic domain"/>
    <property type="match status" value="1"/>
</dbReference>
<dbReference type="Pfam" id="PF00890">
    <property type="entry name" value="FAD_binding_2"/>
    <property type="match status" value="1"/>
</dbReference>
<dbReference type="PANTHER" id="PTHR43400">
    <property type="entry name" value="FUMARATE REDUCTASE"/>
    <property type="match status" value="1"/>
</dbReference>
<dbReference type="OrthoDB" id="337830at2"/>
<reference evidence="6 7" key="1">
    <citation type="submission" date="2017-09" db="EMBL/GenBank/DDBJ databases">
        <title>Complete genome sequence of Oxytococcus suis strain ZY16052.</title>
        <authorList>
            <person name="Li F."/>
        </authorList>
    </citation>
    <scope>NUCLEOTIDE SEQUENCE [LARGE SCALE GENOMIC DNA]</scope>
    <source>
        <strain evidence="6 7">ZY16052</strain>
    </source>
</reference>
<name>A0A347WKS2_9LACT</name>
<dbReference type="AlphaFoldDB" id="A0A347WKS2"/>
<dbReference type="InterPro" id="IPR036188">
    <property type="entry name" value="FAD/NAD-bd_sf"/>
</dbReference>
<keyword evidence="4" id="KW-0560">Oxidoreductase</keyword>
<evidence type="ECO:0000259" key="5">
    <source>
        <dbReference type="Pfam" id="PF00890"/>
    </source>
</evidence>
<dbReference type="GO" id="GO:0033765">
    <property type="term" value="F:steroid dehydrogenase activity, acting on the CH-CH group of donors"/>
    <property type="evidence" value="ECO:0007669"/>
    <property type="project" value="UniProtKB-ARBA"/>
</dbReference>
<keyword evidence="3" id="KW-0274">FAD</keyword>
<evidence type="ECO:0000313" key="7">
    <source>
        <dbReference type="Proteomes" id="UP000263232"/>
    </source>
</evidence>
<protein>
    <recommendedName>
        <fullName evidence="5">FAD-dependent oxidoreductase 2 FAD-binding domain-containing protein</fullName>
    </recommendedName>
</protein>
<gene>
    <name evidence="6" type="ORF">CL176_06520</name>
</gene>
<dbReference type="KEGG" id="abae:CL176_06520"/>
<feature type="domain" description="FAD-dependent oxidoreductase 2 FAD-binding" evidence="5">
    <location>
        <begin position="5"/>
        <end position="159"/>
    </location>
</feature>
<dbReference type="Gene3D" id="3.50.50.60">
    <property type="entry name" value="FAD/NAD(P)-binding domain"/>
    <property type="match status" value="1"/>
</dbReference>
<dbReference type="InterPro" id="IPR027477">
    <property type="entry name" value="Succ_DH/fumarate_Rdtase_cat_sf"/>
</dbReference>
<organism evidence="6 7">
    <name type="scientific">Suicoccus acidiformans</name>
    <dbReference type="NCBI Taxonomy" id="2036206"/>
    <lineage>
        <taxon>Bacteria</taxon>
        <taxon>Bacillati</taxon>
        <taxon>Bacillota</taxon>
        <taxon>Bacilli</taxon>
        <taxon>Lactobacillales</taxon>
        <taxon>Aerococcaceae</taxon>
        <taxon>Suicoccus</taxon>
    </lineage>
</organism>
<evidence type="ECO:0000256" key="2">
    <source>
        <dbReference type="ARBA" id="ARBA00022630"/>
    </source>
</evidence>
<accession>A0A347WKS2</accession>
<evidence type="ECO:0000313" key="6">
    <source>
        <dbReference type="EMBL" id="AXY25679.1"/>
    </source>
</evidence>
<dbReference type="SUPFAM" id="SSF56425">
    <property type="entry name" value="Succinate dehydrogenase/fumarate reductase flavoprotein, catalytic domain"/>
    <property type="match status" value="1"/>
</dbReference>
<dbReference type="Proteomes" id="UP000263232">
    <property type="component" value="Chromosome"/>
</dbReference>
<comment type="cofactor">
    <cofactor evidence="1">
        <name>FAD</name>
        <dbReference type="ChEBI" id="CHEBI:57692"/>
    </cofactor>
</comment>
<evidence type="ECO:0000256" key="1">
    <source>
        <dbReference type="ARBA" id="ARBA00001974"/>
    </source>
</evidence>
<dbReference type="InterPro" id="IPR003953">
    <property type="entry name" value="FAD-dep_OxRdtase_2_FAD-bd"/>
</dbReference>
<dbReference type="PANTHER" id="PTHR43400:SF7">
    <property type="entry name" value="FAD-DEPENDENT OXIDOREDUCTASE 2 FAD BINDING DOMAIN-CONTAINING PROTEIN"/>
    <property type="match status" value="1"/>
</dbReference>
<sequence length="206" mass="22613">MESIESLDSVEILYNTKGESLIQSEDDEVQGVIVTNPDGSELILNAANGIILATGGFSKNMDLVLEYADSEKWRQLDKDTVSTNMNSIQGDGIEMGIEAGADLGDMDQMQFLYLGAPNTGILSGVYDVSAEIVIFVNQEGERFVAEDERRDVISLGVFDQTDAMMWLINSTDSLDEPENNLNIDGIPMQELLDIGAYGWVQDETLE</sequence>
<keyword evidence="2" id="KW-0285">Flavoprotein</keyword>
<evidence type="ECO:0000256" key="3">
    <source>
        <dbReference type="ARBA" id="ARBA00022827"/>
    </source>
</evidence>
<proteinExistence type="predicted"/>
<dbReference type="EMBL" id="CP023434">
    <property type="protein sequence ID" value="AXY25679.1"/>
    <property type="molecule type" value="Genomic_DNA"/>
</dbReference>
<keyword evidence="7" id="KW-1185">Reference proteome</keyword>
<dbReference type="InterPro" id="IPR050315">
    <property type="entry name" value="FAD-oxidoreductase_2"/>
</dbReference>
<dbReference type="SUPFAM" id="SSF51905">
    <property type="entry name" value="FAD/NAD(P)-binding domain"/>
    <property type="match status" value="1"/>
</dbReference>